<dbReference type="Proteomes" id="UP000185783">
    <property type="component" value="Unassembled WGS sequence"/>
</dbReference>
<feature type="transmembrane region" description="Helical" evidence="1">
    <location>
        <begin position="52"/>
        <end position="70"/>
    </location>
</feature>
<evidence type="ECO:0000313" key="3">
    <source>
        <dbReference type="Proteomes" id="UP000185783"/>
    </source>
</evidence>
<comment type="caution">
    <text evidence="2">The sequence shown here is derived from an EMBL/GenBank/DDBJ whole genome shotgun (WGS) entry which is preliminary data.</text>
</comment>
<keyword evidence="3" id="KW-1185">Reference proteome</keyword>
<dbReference type="RefSeq" id="WP_028481184.1">
    <property type="nucleotide sequence ID" value="NZ_LVVZ01000015.1"/>
</dbReference>
<dbReference type="GO" id="GO:0005886">
    <property type="term" value="C:plasma membrane"/>
    <property type="evidence" value="ECO:0007669"/>
    <property type="project" value="TreeGrafter"/>
</dbReference>
<keyword evidence="1" id="KW-0472">Membrane</keyword>
<name>A0A1U7JH45_9HYPH</name>
<reference evidence="2 3" key="1">
    <citation type="submission" date="2016-03" db="EMBL/GenBank/DDBJ databases">
        <title>Genome sequence of Nesiotobacter sp. nov., a moderately halophilic alphaproteobacterium isolated from the Yellow Sea, China.</title>
        <authorList>
            <person name="Zhang G."/>
            <person name="Zhang R."/>
        </authorList>
    </citation>
    <scope>NUCLEOTIDE SEQUENCE [LARGE SCALE GENOMIC DNA]</scope>
    <source>
        <strain evidence="2 3">WB1-6</strain>
    </source>
</reference>
<dbReference type="EMBL" id="LVVZ01000015">
    <property type="protein sequence ID" value="OKL44014.1"/>
    <property type="molecule type" value="Genomic_DNA"/>
</dbReference>
<dbReference type="InterPro" id="IPR051907">
    <property type="entry name" value="DoxX-like_oxidoreductase"/>
</dbReference>
<dbReference type="STRING" id="197461.A3843_10535"/>
<evidence type="ECO:0008006" key="4">
    <source>
        <dbReference type="Google" id="ProtNLM"/>
    </source>
</evidence>
<organism evidence="2 3">
    <name type="scientific">Pseudovibrio exalbescens</name>
    <dbReference type="NCBI Taxonomy" id="197461"/>
    <lineage>
        <taxon>Bacteria</taxon>
        <taxon>Pseudomonadati</taxon>
        <taxon>Pseudomonadota</taxon>
        <taxon>Alphaproteobacteria</taxon>
        <taxon>Hyphomicrobiales</taxon>
        <taxon>Stappiaceae</taxon>
        <taxon>Pseudovibrio</taxon>
    </lineage>
</organism>
<dbReference type="PANTHER" id="PTHR33452:SF1">
    <property type="entry name" value="INNER MEMBRANE PROTEIN YPHA-RELATED"/>
    <property type="match status" value="1"/>
</dbReference>
<dbReference type="PANTHER" id="PTHR33452">
    <property type="entry name" value="OXIDOREDUCTASE CATD-RELATED"/>
    <property type="match status" value="1"/>
</dbReference>
<accession>A0A1U7JH45</accession>
<keyword evidence="1" id="KW-1133">Transmembrane helix</keyword>
<keyword evidence="1" id="KW-0812">Transmembrane</keyword>
<proteinExistence type="predicted"/>
<dbReference type="AlphaFoldDB" id="A0A1U7JH45"/>
<sequence>MTGILSPFVRLYVAVFGVVERLAGDWFLGLVARLVFASVLLLYFWKSALTKIGAGYAGFLEPTAGVYAQILPQVTEQAGYDISQIAFFPYGLIVLLGTWAEFALPALIVVGLFTRVASLGMIGFLAVMTYVDITGHHVDPGTIGGFFDNAPGSQIADQRVMWTFPLLYLVVRGPGAVSLDGLFAKRLRHD</sequence>
<feature type="transmembrane region" description="Helical" evidence="1">
    <location>
        <begin position="26"/>
        <end position="45"/>
    </location>
</feature>
<evidence type="ECO:0000313" key="2">
    <source>
        <dbReference type="EMBL" id="OKL44014.1"/>
    </source>
</evidence>
<protein>
    <recommendedName>
        <fullName evidence="4">DoxX</fullName>
    </recommendedName>
</protein>
<gene>
    <name evidence="2" type="ORF">A3843_10535</name>
</gene>
<evidence type="ECO:0000256" key="1">
    <source>
        <dbReference type="SAM" id="Phobius"/>
    </source>
</evidence>